<evidence type="ECO:0000256" key="2">
    <source>
        <dbReference type="ARBA" id="ARBA00022603"/>
    </source>
</evidence>
<evidence type="ECO:0000256" key="5">
    <source>
        <dbReference type="ARBA" id="ARBA00022747"/>
    </source>
</evidence>
<keyword evidence="8" id="KW-0175">Coiled coil</keyword>
<evidence type="ECO:0000256" key="6">
    <source>
        <dbReference type="ARBA" id="ARBA00023125"/>
    </source>
</evidence>
<dbReference type="SUPFAM" id="SSF53335">
    <property type="entry name" value="S-adenosyl-L-methionine-dependent methyltransferases"/>
    <property type="match status" value="1"/>
</dbReference>
<feature type="domain" description="Type II methyltransferase M.TaqI-like" evidence="9">
    <location>
        <begin position="631"/>
        <end position="952"/>
    </location>
</feature>
<evidence type="ECO:0000313" key="14">
    <source>
        <dbReference type="Proteomes" id="UP000588604"/>
    </source>
</evidence>
<dbReference type="Pfam" id="PF23653">
    <property type="entry name" value="DUF7149"/>
    <property type="match status" value="1"/>
</dbReference>
<evidence type="ECO:0000256" key="8">
    <source>
        <dbReference type="SAM" id="Coils"/>
    </source>
</evidence>
<evidence type="ECO:0000259" key="9">
    <source>
        <dbReference type="Pfam" id="PF07669"/>
    </source>
</evidence>
<dbReference type="Pfam" id="PF12950">
    <property type="entry name" value="TaqI_C"/>
    <property type="match status" value="1"/>
</dbReference>
<dbReference type="Proteomes" id="UP000588604">
    <property type="component" value="Unassembled WGS sequence"/>
</dbReference>
<feature type="domain" description="DUF7149" evidence="11">
    <location>
        <begin position="6"/>
        <end position="243"/>
    </location>
</feature>
<dbReference type="Pfam" id="PF07669">
    <property type="entry name" value="Eco57I"/>
    <property type="match status" value="1"/>
</dbReference>
<evidence type="ECO:0000259" key="11">
    <source>
        <dbReference type="Pfam" id="PF23653"/>
    </source>
</evidence>
<dbReference type="PANTHER" id="PTHR33841:SF1">
    <property type="entry name" value="DNA METHYLTRANSFERASE A"/>
    <property type="match status" value="1"/>
</dbReference>
<feature type="domain" description="TaqI-like C-terminal specificity" evidence="10">
    <location>
        <begin position="1071"/>
        <end position="1249"/>
    </location>
</feature>
<sequence>MSDNFLKPKQSLNKAFLKVKPNRSAIESFKDNLIQLIDRINESESEEFHKNLVIDFLKKTYYDPSHFINTKGRNDLVIHTGDKAKSSVGVIIEAKKPTNKAEMLSKTNINFKAFQELVLYYLRERITHKNLEVKHLVVTNIHEWFIFDAQLFDRHFAQNKGLVKQFEDFEAGRLAETKTDFFYKNLAEPAIEKVKDQITFTYFDIRDYNKPLRNQDKKDDAKLIALFKLLSPEHLLKLPFANDSNSLDKRFYSELLHIIGLTETKQGGKKLIERSAKGSRNTGSILEDAIIQLDSLDKISQLEKPSQYGNTAEERLFNVGLELSITWINRVLFLKLLEAQLITYHKGDKSYAFLSKKNIHDWDDLNSLFFQVLAKKTEDRNEDVKALFAKVPYLNSSLFEPTPMEQKTIMVNFLKNEKTIPVILSTVLKDAQGKKLTGELTTLEYLFRFLDAYDFASEGSEEIQEDNKTLINASVLGLIFEKINGYKDGSFFTPGFITMYMCRETIRKAVIQKFKEAKGWEVENLEELYDKIDDRNEANELVNSLKICDPAVGSGHFLVSALNEIIAVKNDLKILQDRSGKRLKEYQVEVVNDELIVTDEDGELFEYHPTNKESQRIQETLFHEKQTIIENCLFGVDINPNSVKICRLRLWIELLKSAYYKDTTTLSGNSSPVCYADSDEVRDEYRDLRGSENLKTQRELETLPNIDINIKCGNSLVSRFGLEEDLSQALKKSKFSIDAYRIAVDRYRNAESKEEKREMENLINAIKSDFRSEIANNDPKVKRKAKLGGELYNLTMQTGLFEESAKEKKARLAKIDKVSKELEKLETEIEEIKANQIYENAFEWRFEFPEVLNDEGDFVGFDVVIGNPPYIRQEEFSNLKPYLQGRFQTYSGTADLYVYFVELSMNLLKKSGNFVFIIPNKWMRAGYGKALRNYVKTFNLHELLDFGDLQVFEEATTYPLIIGLGKTSPSEKFTAVNVDTLDFPLGMESYLAENRIEVLTQGLSDDGWTLTDSKAQQLLLKLKSQGVPLSEYVDGKIYRGVLTGLNGAFVIDQETKDKLISEEPRSAEVIKPFLAGREIKRYQSTKAEKYLILFSKGFTIKSNLPENDPNKIHQVNEPPRYGYMDYDPAWNWIQNTYPAIANHLKPFEKAAKKRTDQGDFWWELRACDYYDEFEKVKIVWPETSLDNQFTLVPEGIHLNKTTFFIPIHDVGLLALLNSKLAKFYFGSIVSKMRGGYFSMSKAYVETIPIIEPIKELSKLAEQVLIENQISCYSDTIALENQINQLVYEMYGLSEEEIGIVEGK</sequence>
<keyword evidence="6" id="KW-0238">DNA-binding</keyword>
<dbReference type="EC" id="2.1.1.72" evidence="1"/>
<proteinExistence type="predicted"/>
<dbReference type="GO" id="GO:0003677">
    <property type="term" value="F:DNA binding"/>
    <property type="evidence" value="ECO:0007669"/>
    <property type="project" value="UniProtKB-KW"/>
</dbReference>
<accession>A0A841MR90</accession>
<protein>
    <recommendedName>
        <fullName evidence="1">site-specific DNA-methyltransferase (adenine-specific)</fullName>
        <ecNumber evidence="1">2.1.1.72</ecNumber>
    </recommendedName>
</protein>
<keyword evidence="4" id="KW-0949">S-adenosyl-L-methionine</keyword>
<dbReference type="GO" id="GO:0009007">
    <property type="term" value="F:site-specific DNA-methyltransferase (adenine-specific) activity"/>
    <property type="evidence" value="ECO:0007669"/>
    <property type="project" value="UniProtKB-EC"/>
</dbReference>
<keyword evidence="3" id="KW-0808">Transferase</keyword>
<dbReference type="InterPro" id="IPR002052">
    <property type="entry name" value="DNA_methylase_N6_adenine_CS"/>
</dbReference>
<dbReference type="InterPro" id="IPR050953">
    <property type="entry name" value="N4_N6_ade-DNA_methylase"/>
</dbReference>
<dbReference type="PROSITE" id="PS00092">
    <property type="entry name" value="N6_MTASE"/>
    <property type="match status" value="1"/>
</dbReference>
<evidence type="ECO:0000259" key="10">
    <source>
        <dbReference type="Pfam" id="PF12950"/>
    </source>
</evidence>
<evidence type="ECO:0000259" key="12">
    <source>
        <dbReference type="Pfam" id="PF25120"/>
    </source>
</evidence>
<name>A0A841MR90_9BACT</name>
<dbReference type="InterPro" id="IPR011639">
    <property type="entry name" value="MethylTrfase_TaqI-like_dom"/>
</dbReference>
<gene>
    <name evidence="13" type="ORF">FHS59_000166</name>
</gene>
<dbReference type="RefSeq" id="WP_184492530.1">
    <property type="nucleotide sequence ID" value="NZ_JACIJO010000001.1"/>
</dbReference>
<dbReference type="Gene3D" id="3.40.50.150">
    <property type="entry name" value="Vaccinia Virus protein VP39"/>
    <property type="match status" value="2"/>
</dbReference>
<feature type="coiled-coil region" evidence="8">
    <location>
        <begin position="808"/>
        <end position="835"/>
    </location>
</feature>
<dbReference type="InterPro" id="IPR025931">
    <property type="entry name" value="TaqI_C"/>
</dbReference>
<dbReference type="EMBL" id="JACIJO010000001">
    <property type="protein sequence ID" value="MBB6324551.1"/>
    <property type="molecule type" value="Genomic_DNA"/>
</dbReference>
<dbReference type="InterPro" id="IPR055573">
    <property type="entry name" value="DUF7149"/>
</dbReference>
<evidence type="ECO:0000256" key="7">
    <source>
        <dbReference type="ARBA" id="ARBA00047942"/>
    </source>
</evidence>
<dbReference type="GO" id="GO:0032259">
    <property type="term" value="P:methylation"/>
    <property type="evidence" value="ECO:0007669"/>
    <property type="project" value="UniProtKB-KW"/>
</dbReference>
<organism evidence="13 14">
    <name type="scientific">Algoriphagus iocasae</name>
    <dbReference type="NCBI Taxonomy" id="1836499"/>
    <lineage>
        <taxon>Bacteria</taxon>
        <taxon>Pseudomonadati</taxon>
        <taxon>Bacteroidota</taxon>
        <taxon>Cytophagia</taxon>
        <taxon>Cytophagales</taxon>
        <taxon>Cyclobacteriaceae</taxon>
        <taxon>Algoriphagus</taxon>
    </lineage>
</organism>
<dbReference type="InterPro" id="IPR056716">
    <property type="entry name" value="DUF7814"/>
</dbReference>
<keyword evidence="5" id="KW-0680">Restriction system</keyword>
<reference evidence="13 14" key="1">
    <citation type="submission" date="2020-08" db="EMBL/GenBank/DDBJ databases">
        <title>Genomic Encyclopedia of Type Strains, Phase IV (KMG-IV): sequencing the most valuable type-strain genomes for metagenomic binning, comparative biology and taxonomic classification.</title>
        <authorList>
            <person name="Goeker M."/>
        </authorList>
    </citation>
    <scope>NUCLEOTIDE SEQUENCE [LARGE SCALE GENOMIC DNA]</scope>
    <source>
        <strain evidence="13 14">DSM 102044</strain>
    </source>
</reference>
<dbReference type="GO" id="GO:0009307">
    <property type="term" value="P:DNA restriction-modification system"/>
    <property type="evidence" value="ECO:0007669"/>
    <property type="project" value="UniProtKB-KW"/>
</dbReference>
<comment type="catalytic activity">
    <reaction evidence="7">
        <text>a 2'-deoxyadenosine in DNA + S-adenosyl-L-methionine = an N(6)-methyl-2'-deoxyadenosine in DNA + S-adenosyl-L-homocysteine + H(+)</text>
        <dbReference type="Rhea" id="RHEA:15197"/>
        <dbReference type="Rhea" id="RHEA-COMP:12418"/>
        <dbReference type="Rhea" id="RHEA-COMP:12419"/>
        <dbReference type="ChEBI" id="CHEBI:15378"/>
        <dbReference type="ChEBI" id="CHEBI:57856"/>
        <dbReference type="ChEBI" id="CHEBI:59789"/>
        <dbReference type="ChEBI" id="CHEBI:90615"/>
        <dbReference type="ChEBI" id="CHEBI:90616"/>
        <dbReference type="EC" id="2.1.1.72"/>
    </reaction>
</comment>
<evidence type="ECO:0000256" key="1">
    <source>
        <dbReference type="ARBA" id="ARBA00011900"/>
    </source>
</evidence>
<evidence type="ECO:0000313" key="13">
    <source>
        <dbReference type="EMBL" id="MBB6324551.1"/>
    </source>
</evidence>
<keyword evidence="14" id="KW-1185">Reference proteome</keyword>
<evidence type="ECO:0000256" key="3">
    <source>
        <dbReference type="ARBA" id="ARBA00022679"/>
    </source>
</evidence>
<comment type="caution">
    <text evidence="13">The sequence shown here is derived from an EMBL/GenBank/DDBJ whole genome shotgun (WGS) entry which is preliminary data.</text>
</comment>
<dbReference type="InterPro" id="IPR029063">
    <property type="entry name" value="SAM-dependent_MTases_sf"/>
</dbReference>
<keyword evidence="2 13" id="KW-0489">Methyltransferase</keyword>
<feature type="domain" description="DUF7814" evidence="12">
    <location>
        <begin position="244"/>
        <end position="471"/>
    </location>
</feature>
<dbReference type="PRINTS" id="PR00507">
    <property type="entry name" value="N12N6MTFRASE"/>
</dbReference>
<evidence type="ECO:0000256" key="4">
    <source>
        <dbReference type="ARBA" id="ARBA00022691"/>
    </source>
</evidence>
<dbReference type="PANTHER" id="PTHR33841">
    <property type="entry name" value="DNA METHYLTRANSFERASE YEEA-RELATED"/>
    <property type="match status" value="1"/>
</dbReference>
<dbReference type="Pfam" id="PF25120">
    <property type="entry name" value="DUF7814"/>
    <property type="match status" value="1"/>
</dbReference>